<dbReference type="Proteomes" id="UP000021369">
    <property type="component" value="Unassembled WGS sequence"/>
</dbReference>
<feature type="transmembrane region" description="Helical" evidence="1">
    <location>
        <begin position="12"/>
        <end position="35"/>
    </location>
</feature>
<keyword evidence="1" id="KW-1133">Transmembrane helix</keyword>
<proteinExistence type="predicted"/>
<evidence type="ECO:0000313" key="2">
    <source>
        <dbReference type="EMBL" id="EXM39170.1"/>
    </source>
</evidence>
<dbReference type="EMBL" id="JEOB01000003">
    <property type="protein sequence ID" value="EXM39170.1"/>
    <property type="molecule type" value="Genomic_DNA"/>
</dbReference>
<name>A0A011WQ85_RUMAL</name>
<keyword evidence="1" id="KW-0812">Transmembrane</keyword>
<comment type="caution">
    <text evidence="2">The sequence shown here is derived from an EMBL/GenBank/DDBJ whole genome shotgun (WGS) entry which is preliminary data.</text>
</comment>
<dbReference type="OrthoDB" id="9937796at2"/>
<protein>
    <submittedName>
        <fullName evidence="2">Uncharacterized protein</fullName>
    </submittedName>
</protein>
<keyword evidence="3" id="KW-1185">Reference proteome</keyword>
<gene>
    <name evidence="2" type="ORF">RASY3_11990</name>
</gene>
<sequence>MKRKYEFKGRGRWTTVVSVILFIPLMVWFVLAAVFDSVAAMGLWLLTLIGFIAIDLNIPCFYDAGETSVTFSIFGRKTHIDYRDIRSVEVSYGENRTLVDKSIVFVTPFEELVIQTHEKRYVFCTKLRDFSGKGCMTELKDYIDERIGLK</sequence>
<organism evidence="2 3">
    <name type="scientific">Ruminococcus albus SY3</name>
    <dbReference type="NCBI Taxonomy" id="1341156"/>
    <lineage>
        <taxon>Bacteria</taxon>
        <taxon>Bacillati</taxon>
        <taxon>Bacillota</taxon>
        <taxon>Clostridia</taxon>
        <taxon>Eubacteriales</taxon>
        <taxon>Oscillospiraceae</taxon>
        <taxon>Ruminococcus</taxon>
    </lineage>
</organism>
<dbReference type="RefSeq" id="WP_037288440.1">
    <property type="nucleotide sequence ID" value="NZ_JEOB01000003.1"/>
</dbReference>
<keyword evidence="1" id="KW-0472">Membrane</keyword>
<evidence type="ECO:0000313" key="3">
    <source>
        <dbReference type="Proteomes" id="UP000021369"/>
    </source>
</evidence>
<evidence type="ECO:0000256" key="1">
    <source>
        <dbReference type="SAM" id="Phobius"/>
    </source>
</evidence>
<feature type="transmembrane region" description="Helical" evidence="1">
    <location>
        <begin position="41"/>
        <end position="62"/>
    </location>
</feature>
<dbReference type="PATRIC" id="fig|1341156.4.peg.2336"/>
<accession>A0A011WQ85</accession>
<reference evidence="2 3" key="1">
    <citation type="submission" date="2013-06" db="EMBL/GenBank/DDBJ databases">
        <title>Rumen cellulosomics: divergent fiber-degrading strategies revealed by comparative genome-wide analysis of six Ruminococcal strains.</title>
        <authorList>
            <person name="Dassa B."/>
            <person name="Borovok I."/>
            <person name="Lamed R."/>
            <person name="Flint H."/>
            <person name="Yeoman C.J."/>
            <person name="White B."/>
            <person name="Bayer E.A."/>
        </authorList>
    </citation>
    <scope>NUCLEOTIDE SEQUENCE [LARGE SCALE GENOMIC DNA]</scope>
    <source>
        <strain evidence="2 3">SY3</strain>
    </source>
</reference>
<dbReference type="AlphaFoldDB" id="A0A011WQ85"/>